<evidence type="ECO:0000259" key="8">
    <source>
        <dbReference type="Pfam" id="PF18052"/>
    </source>
</evidence>
<dbReference type="SUPFAM" id="SSF52540">
    <property type="entry name" value="P-loop containing nucleoside triphosphate hydrolases"/>
    <property type="match status" value="1"/>
</dbReference>
<dbReference type="PANTHER" id="PTHR36766:SF40">
    <property type="entry name" value="DISEASE RESISTANCE PROTEIN RGA3"/>
    <property type="match status" value="1"/>
</dbReference>
<feature type="domain" description="Disease resistance protein winged helix" evidence="9">
    <location>
        <begin position="462"/>
        <end position="537"/>
    </location>
</feature>
<feature type="domain" description="Disease resistance N-terminal" evidence="8">
    <location>
        <begin position="41"/>
        <end position="103"/>
    </location>
</feature>
<name>A0A8R7P9A1_TRIUA</name>
<dbReference type="Gene3D" id="1.20.5.4130">
    <property type="match status" value="1"/>
</dbReference>
<reference evidence="12" key="1">
    <citation type="journal article" date="2013" name="Nature">
        <title>Draft genome of the wheat A-genome progenitor Triticum urartu.</title>
        <authorList>
            <person name="Ling H.Q."/>
            <person name="Zhao S."/>
            <person name="Liu D."/>
            <person name="Wang J."/>
            <person name="Sun H."/>
            <person name="Zhang C."/>
            <person name="Fan H."/>
            <person name="Li D."/>
            <person name="Dong L."/>
            <person name="Tao Y."/>
            <person name="Gao C."/>
            <person name="Wu H."/>
            <person name="Li Y."/>
            <person name="Cui Y."/>
            <person name="Guo X."/>
            <person name="Zheng S."/>
            <person name="Wang B."/>
            <person name="Yu K."/>
            <person name="Liang Q."/>
            <person name="Yang W."/>
            <person name="Lou X."/>
            <person name="Chen J."/>
            <person name="Feng M."/>
            <person name="Jian J."/>
            <person name="Zhang X."/>
            <person name="Luo G."/>
            <person name="Jiang Y."/>
            <person name="Liu J."/>
            <person name="Wang Z."/>
            <person name="Sha Y."/>
            <person name="Zhang B."/>
            <person name="Wu H."/>
            <person name="Tang D."/>
            <person name="Shen Q."/>
            <person name="Xue P."/>
            <person name="Zou S."/>
            <person name="Wang X."/>
            <person name="Liu X."/>
            <person name="Wang F."/>
            <person name="Yang Y."/>
            <person name="An X."/>
            <person name="Dong Z."/>
            <person name="Zhang K."/>
            <person name="Zhang X."/>
            <person name="Luo M.C."/>
            <person name="Dvorak J."/>
            <person name="Tong Y."/>
            <person name="Wang J."/>
            <person name="Yang H."/>
            <person name="Li Z."/>
            <person name="Wang D."/>
            <person name="Zhang A."/>
            <person name="Wang J."/>
        </authorList>
    </citation>
    <scope>NUCLEOTIDE SEQUENCE</scope>
    <source>
        <strain evidence="12">cv. G1812</strain>
    </source>
</reference>
<comment type="similarity">
    <text evidence="1">Belongs to the disease resistance NB-LRR family.</text>
</comment>
<evidence type="ECO:0000256" key="6">
    <source>
        <dbReference type="ARBA" id="ARBA00022840"/>
    </source>
</evidence>
<dbReference type="InterPro" id="IPR058922">
    <property type="entry name" value="WHD_DRP"/>
</dbReference>
<dbReference type="PANTHER" id="PTHR36766">
    <property type="entry name" value="PLANT BROAD-SPECTRUM MILDEW RESISTANCE PROTEIN RPW8"/>
    <property type="match status" value="1"/>
</dbReference>
<dbReference type="InterPro" id="IPR056789">
    <property type="entry name" value="LRR_R13L1-DRL21"/>
</dbReference>
<dbReference type="InterPro" id="IPR036388">
    <property type="entry name" value="WH-like_DNA-bd_sf"/>
</dbReference>
<evidence type="ECO:0000259" key="7">
    <source>
        <dbReference type="Pfam" id="PF00931"/>
    </source>
</evidence>
<dbReference type="Gene3D" id="1.10.10.10">
    <property type="entry name" value="Winged helix-like DNA-binding domain superfamily/Winged helix DNA-binding domain"/>
    <property type="match status" value="1"/>
</dbReference>
<dbReference type="SUPFAM" id="SSF52058">
    <property type="entry name" value="L domain-like"/>
    <property type="match status" value="1"/>
</dbReference>
<keyword evidence="12" id="KW-1185">Reference proteome</keyword>
<evidence type="ECO:0000259" key="10">
    <source>
        <dbReference type="Pfam" id="PF25019"/>
    </source>
</evidence>
<dbReference type="Gene3D" id="3.80.10.10">
    <property type="entry name" value="Ribonuclease Inhibitor"/>
    <property type="match status" value="1"/>
</dbReference>
<evidence type="ECO:0000256" key="3">
    <source>
        <dbReference type="ARBA" id="ARBA00022737"/>
    </source>
</evidence>
<accession>A0A8R7P9A1</accession>
<dbReference type="Pfam" id="PF00931">
    <property type="entry name" value="NB-ARC"/>
    <property type="match status" value="1"/>
</dbReference>
<keyword evidence="4" id="KW-0547">Nucleotide-binding</keyword>
<dbReference type="EnsemblPlants" id="TuG1812G0200000426.01.T01">
    <property type="protein sequence ID" value="TuG1812G0200000426.01.T01.cds409217"/>
    <property type="gene ID" value="TuG1812G0200000426.01"/>
</dbReference>
<dbReference type="Gene3D" id="1.10.8.430">
    <property type="entry name" value="Helical domain of apoptotic protease-activating factors"/>
    <property type="match status" value="1"/>
</dbReference>
<keyword evidence="2" id="KW-0433">Leucine-rich repeat</keyword>
<feature type="domain" description="NB-ARC" evidence="7">
    <location>
        <begin position="220"/>
        <end position="375"/>
    </location>
</feature>
<evidence type="ECO:0008006" key="13">
    <source>
        <dbReference type="Google" id="ProtNLM"/>
    </source>
</evidence>
<dbReference type="Pfam" id="PF25019">
    <property type="entry name" value="LRR_R13L1-DRL21"/>
    <property type="match status" value="1"/>
</dbReference>
<dbReference type="RefSeq" id="XP_048554199.1">
    <property type="nucleotide sequence ID" value="XM_048698242.1"/>
</dbReference>
<evidence type="ECO:0000259" key="9">
    <source>
        <dbReference type="Pfam" id="PF23559"/>
    </source>
</evidence>
<evidence type="ECO:0000256" key="5">
    <source>
        <dbReference type="ARBA" id="ARBA00022821"/>
    </source>
</evidence>
<keyword evidence="3" id="KW-0677">Repeat</keyword>
<dbReference type="InterPro" id="IPR042197">
    <property type="entry name" value="Apaf_helical"/>
</dbReference>
<reference evidence="11" key="3">
    <citation type="submission" date="2022-06" db="UniProtKB">
        <authorList>
            <consortium name="EnsemblPlants"/>
        </authorList>
    </citation>
    <scope>IDENTIFICATION</scope>
</reference>
<proteinExistence type="inferred from homology"/>
<feature type="domain" description="R13L1/DRL21-like LRR repeat region" evidence="10">
    <location>
        <begin position="709"/>
        <end position="809"/>
    </location>
</feature>
<dbReference type="GO" id="GO:0006952">
    <property type="term" value="P:defense response"/>
    <property type="evidence" value="ECO:0007669"/>
    <property type="project" value="UniProtKB-KW"/>
</dbReference>
<dbReference type="OrthoDB" id="771937at2759"/>
<keyword evidence="5" id="KW-0611">Plant defense</keyword>
<gene>
    <name evidence="11" type="primary">LOC125535201</name>
</gene>
<dbReference type="GeneID" id="125535201"/>
<evidence type="ECO:0000313" key="12">
    <source>
        <dbReference type="Proteomes" id="UP000015106"/>
    </source>
</evidence>
<dbReference type="GO" id="GO:0043531">
    <property type="term" value="F:ADP binding"/>
    <property type="evidence" value="ECO:0007669"/>
    <property type="project" value="InterPro"/>
</dbReference>
<dbReference type="InterPro" id="IPR002182">
    <property type="entry name" value="NB-ARC"/>
</dbReference>
<evidence type="ECO:0000313" key="11">
    <source>
        <dbReference type="EnsemblPlants" id="TuG1812G0200000426.01.T01.cds409217"/>
    </source>
</evidence>
<dbReference type="GO" id="GO:0005524">
    <property type="term" value="F:ATP binding"/>
    <property type="evidence" value="ECO:0007669"/>
    <property type="project" value="UniProtKB-KW"/>
</dbReference>
<evidence type="ECO:0000256" key="4">
    <source>
        <dbReference type="ARBA" id="ARBA00022741"/>
    </source>
</evidence>
<reference evidence="11" key="2">
    <citation type="submission" date="2018-03" db="EMBL/GenBank/DDBJ databases">
        <title>The Triticum urartu genome reveals the dynamic nature of wheat genome evolution.</title>
        <authorList>
            <person name="Ling H."/>
            <person name="Ma B."/>
            <person name="Shi X."/>
            <person name="Liu H."/>
            <person name="Dong L."/>
            <person name="Sun H."/>
            <person name="Cao Y."/>
            <person name="Gao Q."/>
            <person name="Zheng S."/>
            <person name="Li Y."/>
            <person name="Yu Y."/>
            <person name="Du H."/>
            <person name="Qi M."/>
            <person name="Li Y."/>
            <person name="Yu H."/>
            <person name="Cui Y."/>
            <person name="Wang N."/>
            <person name="Chen C."/>
            <person name="Wu H."/>
            <person name="Zhao Y."/>
            <person name="Zhang J."/>
            <person name="Li Y."/>
            <person name="Zhou W."/>
            <person name="Zhang B."/>
            <person name="Hu W."/>
            <person name="Eijk M."/>
            <person name="Tang J."/>
            <person name="Witsenboer H."/>
            <person name="Zhao S."/>
            <person name="Li Z."/>
            <person name="Zhang A."/>
            <person name="Wang D."/>
            <person name="Liang C."/>
        </authorList>
    </citation>
    <scope>NUCLEOTIDE SEQUENCE [LARGE SCALE GENOMIC DNA]</scope>
    <source>
        <strain evidence="11">cv. G1812</strain>
    </source>
</reference>
<dbReference type="Gene3D" id="3.40.50.300">
    <property type="entry name" value="P-loop containing nucleotide triphosphate hydrolases"/>
    <property type="match status" value="1"/>
</dbReference>
<sequence>MEGELISTIKTVVSTTTEIISGFNDWVGFFQWLCPDNNQESKQQHEELWKLQTTLPLMQVMIDRAEWSIHKEGVPILLEELKDVTYDTEDLIEEFKYFKMKSEMDGPQSLMKRSLDFIKSDISSSFDKVKLLQQRAEHLISQLNATDLQQETPHFDRSVRPETSSFPDSKVFGRQKETVALKVLLGVPVSIPSGSKRKKGHPVAAEATAQKDCMDYPVNNAVSVLPIVGIGGVGKTTLAQQICQDQHVKAYFGQILWTCVSDDFDTKQLTKELVHSCGEEIASDNLDYLQNKLAKVVRLKRFLIVLDDVWDDSVKDNGQEWQKFCAPLTTGVQGSMILVTTRSSKVAKLVCTLNPFQLQGLEEDTFWEFFKTCALGGKSSTMDVKLATIGRMIVPKLKGSPLAAKTLGRLLRMKIDTVHWTNILNSELWELKQEVGDILPALRLSYLYLPRHLRRCLSLCAMFPKDHKFEQTVLVDLWSAQCFAETQDKICMHTAGDWCFEELESRCFFQEVVPSSASQISPKIKKYVMHDLIHDMIQLVSGNECFVIRNEIDLSNVPEKVRHVSLFTSKGFDYQKLVALTRCRKLRSILSREQLGKKIFFPLVNSWSKELKYLRFLSCCFTKLTMLSEAIANFKLLCCFKVHCPRRWTMDTFPESYCSLYNLQKFEAKNCTFKSLPKEFRKLVNLQSFEVRTFVHGRNYTNFWGISVEVLKNMHLQGEMYLNLSRVKLAGCAELELRKRKHVEMLTLNFYHTQNTQDQELEMLELLCPHSGIKFLEISGFRGDSTPTWLQPSYLQNLVQLRLIRVHFLSMAWVDNNAFLFINDLYISRCPRLSSLENILKSASLPTVRSIFIEECLGLSSMRGERFGELSCLKELKLSKCPNILWNGLVLPSSLLKLHLEDCGDISNYIPNCLVNLENLIRMSLVKLITIRSIPAEIWYDNLSELQTLEISGCPDLISIGGPEAIEHIENAFVESCAKLTGLTQPLERGRRPPKSA</sequence>
<dbReference type="PRINTS" id="PR00364">
    <property type="entry name" value="DISEASERSIST"/>
</dbReference>
<dbReference type="InterPro" id="IPR032675">
    <property type="entry name" value="LRR_dom_sf"/>
</dbReference>
<dbReference type="Proteomes" id="UP000015106">
    <property type="component" value="Chromosome 2"/>
</dbReference>
<evidence type="ECO:0000256" key="1">
    <source>
        <dbReference type="ARBA" id="ARBA00008894"/>
    </source>
</evidence>
<evidence type="ECO:0000256" key="2">
    <source>
        <dbReference type="ARBA" id="ARBA00022614"/>
    </source>
</evidence>
<protein>
    <recommendedName>
        <fullName evidence="13">NB-ARC domain-containing protein</fullName>
    </recommendedName>
</protein>
<organism evidence="11 12">
    <name type="scientific">Triticum urartu</name>
    <name type="common">Red wild einkorn</name>
    <name type="synonym">Crithodium urartu</name>
    <dbReference type="NCBI Taxonomy" id="4572"/>
    <lineage>
        <taxon>Eukaryota</taxon>
        <taxon>Viridiplantae</taxon>
        <taxon>Streptophyta</taxon>
        <taxon>Embryophyta</taxon>
        <taxon>Tracheophyta</taxon>
        <taxon>Spermatophyta</taxon>
        <taxon>Magnoliopsida</taxon>
        <taxon>Liliopsida</taxon>
        <taxon>Poales</taxon>
        <taxon>Poaceae</taxon>
        <taxon>BOP clade</taxon>
        <taxon>Pooideae</taxon>
        <taxon>Triticodae</taxon>
        <taxon>Triticeae</taxon>
        <taxon>Triticinae</taxon>
        <taxon>Triticum</taxon>
    </lineage>
</organism>
<dbReference type="Pfam" id="PF18052">
    <property type="entry name" value="Rx_N"/>
    <property type="match status" value="1"/>
</dbReference>
<dbReference type="KEGG" id="tua:125535201"/>
<dbReference type="Gramene" id="TuG1812G0200000426.01.T01">
    <property type="protein sequence ID" value="TuG1812G0200000426.01.T01.cds409217"/>
    <property type="gene ID" value="TuG1812G0200000426.01"/>
</dbReference>
<dbReference type="AlphaFoldDB" id="A0A8R7P9A1"/>
<dbReference type="InterPro" id="IPR027417">
    <property type="entry name" value="P-loop_NTPase"/>
</dbReference>
<dbReference type="Pfam" id="PF23559">
    <property type="entry name" value="WHD_DRP"/>
    <property type="match status" value="1"/>
</dbReference>
<keyword evidence="6" id="KW-0067">ATP-binding</keyword>
<dbReference type="InterPro" id="IPR041118">
    <property type="entry name" value="Rx_N"/>
</dbReference>
<dbReference type="GO" id="GO:0051707">
    <property type="term" value="P:response to other organism"/>
    <property type="evidence" value="ECO:0007669"/>
    <property type="project" value="UniProtKB-ARBA"/>
</dbReference>